<dbReference type="InterPro" id="IPR011992">
    <property type="entry name" value="EF-hand-dom_pair"/>
</dbReference>
<dbReference type="Gene3D" id="1.10.238.10">
    <property type="entry name" value="EF-hand"/>
    <property type="match status" value="1"/>
</dbReference>
<dbReference type="AlphaFoldDB" id="A0A2H1VH05"/>
<comment type="similarity">
    <text evidence="1">Belongs to the TPPP family.</text>
</comment>
<dbReference type="InterPro" id="IPR008907">
    <property type="entry name" value="TPP/p25"/>
</dbReference>
<dbReference type="EMBL" id="ODYU01002525">
    <property type="protein sequence ID" value="SOQ40129.1"/>
    <property type="molecule type" value="Genomic_DNA"/>
</dbReference>
<organism evidence="2">
    <name type="scientific">Spodoptera frugiperda</name>
    <name type="common">Fall armyworm</name>
    <dbReference type="NCBI Taxonomy" id="7108"/>
    <lineage>
        <taxon>Eukaryota</taxon>
        <taxon>Metazoa</taxon>
        <taxon>Ecdysozoa</taxon>
        <taxon>Arthropoda</taxon>
        <taxon>Hexapoda</taxon>
        <taxon>Insecta</taxon>
        <taxon>Pterygota</taxon>
        <taxon>Neoptera</taxon>
        <taxon>Endopterygota</taxon>
        <taxon>Lepidoptera</taxon>
        <taxon>Glossata</taxon>
        <taxon>Ditrysia</taxon>
        <taxon>Noctuoidea</taxon>
        <taxon>Noctuidae</taxon>
        <taxon>Amphipyrinae</taxon>
        <taxon>Spodoptera</taxon>
    </lineage>
</organism>
<protein>
    <submittedName>
        <fullName evidence="2">SFRICE_006741</fullName>
    </submittedName>
</protein>
<sequence>MVDKALAQRDLAEIFENLEREQKTDASYLIQWIKDSNLVGNSREEDIQLKIMFKKAKSSRRVRLEEFKAIIMKLAKEKSRTFEELTRQLTEEGPGLMRAATEGISAFRDALRRN</sequence>
<evidence type="ECO:0000256" key="1">
    <source>
        <dbReference type="ARBA" id="ARBA00010994"/>
    </source>
</evidence>
<accession>A0A2H1VH05</accession>
<dbReference type="SUPFAM" id="SSF47473">
    <property type="entry name" value="EF-hand"/>
    <property type="match status" value="1"/>
</dbReference>
<dbReference type="GO" id="GO:0015631">
    <property type="term" value="F:tubulin binding"/>
    <property type="evidence" value="ECO:0007669"/>
    <property type="project" value="InterPro"/>
</dbReference>
<evidence type="ECO:0000313" key="2">
    <source>
        <dbReference type="EMBL" id="SOQ40129.1"/>
    </source>
</evidence>
<name>A0A2H1VH05_SPOFR</name>
<dbReference type="Pfam" id="PF05517">
    <property type="entry name" value="p25-alpha"/>
    <property type="match status" value="1"/>
</dbReference>
<dbReference type="GO" id="GO:0046785">
    <property type="term" value="P:microtubule polymerization"/>
    <property type="evidence" value="ECO:0007669"/>
    <property type="project" value="InterPro"/>
</dbReference>
<reference evidence="2" key="1">
    <citation type="submission" date="2016-07" db="EMBL/GenBank/DDBJ databases">
        <authorList>
            <person name="Bretaudeau A."/>
        </authorList>
    </citation>
    <scope>NUCLEOTIDE SEQUENCE</scope>
    <source>
        <strain evidence="2">Rice</strain>
        <tissue evidence="2">Whole body</tissue>
    </source>
</reference>
<gene>
    <name evidence="2" type="ORF">SFRICE_006741</name>
</gene>
<proteinExistence type="inferred from homology"/>